<evidence type="ECO:0000259" key="3">
    <source>
        <dbReference type="SMART" id="SM00470"/>
    </source>
</evidence>
<keyword evidence="2" id="KW-0159">Chromosome partition</keyword>
<dbReference type="Proteomes" id="UP000004431">
    <property type="component" value="Unassembled WGS sequence"/>
</dbReference>
<dbReference type="Pfam" id="PF02195">
    <property type="entry name" value="ParB_N"/>
    <property type="match status" value="1"/>
</dbReference>
<dbReference type="SUPFAM" id="SSF109709">
    <property type="entry name" value="KorB DNA-binding domain-like"/>
    <property type="match status" value="1"/>
</dbReference>
<dbReference type="NCBIfam" id="TIGR00180">
    <property type="entry name" value="parB_part"/>
    <property type="match status" value="1"/>
</dbReference>
<dbReference type="SUPFAM" id="SSF110849">
    <property type="entry name" value="ParB/Sulfiredoxin"/>
    <property type="match status" value="1"/>
</dbReference>
<comment type="similarity">
    <text evidence="1">Belongs to the ParB family.</text>
</comment>
<name>A0ABP2J2N6_9ACTN</name>
<dbReference type="InterPro" id="IPR050336">
    <property type="entry name" value="Chromosome_partition/occlusion"/>
</dbReference>
<dbReference type="PANTHER" id="PTHR33375:SF1">
    <property type="entry name" value="CHROMOSOME-PARTITIONING PROTEIN PARB-RELATED"/>
    <property type="match status" value="1"/>
</dbReference>
<dbReference type="InterPro" id="IPR036086">
    <property type="entry name" value="ParB/Sulfiredoxin_sf"/>
</dbReference>
<reference evidence="4 5" key="1">
    <citation type="submission" date="2010-08" db="EMBL/GenBank/DDBJ databases">
        <authorList>
            <person name="Durkin A.S."/>
            <person name="Madupu R."/>
            <person name="Torralba M."/>
            <person name="Gillis M."/>
            <person name="Methe B."/>
            <person name="Sutton G."/>
            <person name="Nelson K.E."/>
        </authorList>
    </citation>
    <scope>NUCLEOTIDE SEQUENCE [LARGE SCALE GENOMIC DNA]</scope>
    <source>
        <strain evidence="4 5">PB189-T1-4</strain>
    </source>
</reference>
<feature type="domain" description="ParB-like N-terminal" evidence="3">
    <location>
        <begin position="29"/>
        <end position="118"/>
    </location>
</feature>
<dbReference type="Gene3D" id="3.90.1530.30">
    <property type="match status" value="1"/>
</dbReference>
<dbReference type="InterPro" id="IPR041468">
    <property type="entry name" value="HTH_ParB/Spo0J"/>
</dbReference>
<dbReference type="InterPro" id="IPR004437">
    <property type="entry name" value="ParB/RepB/Spo0J"/>
</dbReference>
<gene>
    <name evidence="4" type="ORF">HMPREF9248_0108</name>
</gene>
<dbReference type="SMART" id="SM00470">
    <property type="entry name" value="ParB"/>
    <property type="match status" value="1"/>
</dbReference>
<dbReference type="InterPro" id="IPR003115">
    <property type="entry name" value="ParB_N"/>
</dbReference>
<protein>
    <submittedName>
        <fullName evidence="4">ParB-like protein</fullName>
    </submittedName>
</protein>
<organism evidence="4 5">
    <name type="scientific">Fannyhessea vaginae PB189-T1-4</name>
    <dbReference type="NCBI Taxonomy" id="866774"/>
    <lineage>
        <taxon>Bacteria</taxon>
        <taxon>Bacillati</taxon>
        <taxon>Actinomycetota</taxon>
        <taxon>Coriobacteriia</taxon>
        <taxon>Coriobacteriales</taxon>
        <taxon>Atopobiaceae</taxon>
        <taxon>Fannyhessea</taxon>
    </lineage>
</organism>
<keyword evidence="5" id="KW-1185">Reference proteome</keyword>
<evidence type="ECO:0000313" key="5">
    <source>
        <dbReference type="Proteomes" id="UP000004431"/>
    </source>
</evidence>
<dbReference type="PANTHER" id="PTHR33375">
    <property type="entry name" value="CHROMOSOME-PARTITIONING PROTEIN PARB-RELATED"/>
    <property type="match status" value="1"/>
</dbReference>
<comment type="caution">
    <text evidence="4">The sequence shown here is derived from an EMBL/GenBank/DDBJ whole genome shotgun (WGS) entry which is preliminary data.</text>
</comment>
<accession>A0ABP2J2N6</accession>
<dbReference type="RefSeq" id="WP_006304800.1">
    <property type="nucleotide sequence ID" value="NZ_AEDQ01000034.1"/>
</dbReference>
<evidence type="ECO:0000313" key="4">
    <source>
        <dbReference type="EMBL" id="EFL43549.1"/>
    </source>
</evidence>
<dbReference type="EMBL" id="AEDQ01000034">
    <property type="protein sequence ID" value="EFL43549.1"/>
    <property type="molecule type" value="Genomic_DNA"/>
</dbReference>
<proteinExistence type="inferred from homology"/>
<dbReference type="Pfam" id="PF17762">
    <property type="entry name" value="HTH_ParB"/>
    <property type="match status" value="1"/>
</dbReference>
<evidence type="ECO:0000256" key="1">
    <source>
        <dbReference type="ARBA" id="ARBA00006295"/>
    </source>
</evidence>
<evidence type="ECO:0000256" key="2">
    <source>
        <dbReference type="ARBA" id="ARBA00022829"/>
    </source>
</evidence>
<sequence>MAKKTGLGKGLESLMSGADAETGISQQQLELPLSSIRVNKSQPRKHFDEHELEELTQSIKEHGVLQPILVRKKGAVYEIVAGERRYQASKRAGLKKVPVCVKDIKDDQTLKLALIENLQRSDLNPIEEARAYKQLIDELALTQEELGVTLSKSRSAIANTMRLLDLPQDIQQLMIEGVITAGHARALLAVSDTAAQQQLAQKVVTEHLSVRQTENLASLLLGSTQDRKPRAVTPQSYKRAAKHLRSILHAKVKVKRVGEKNKIEIEFDSDAMLARVVRALERGYDDENDQL</sequence>
<dbReference type="Gene3D" id="1.10.10.2830">
    <property type="match status" value="1"/>
</dbReference>
<dbReference type="CDD" id="cd16393">
    <property type="entry name" value="SPO0J_N"/>
    <property type="match status" value="1"/>
</dbReference>